<feature type="compositionally biased region" description="Polar residues" evidence="1">
    <location>
        <begin position="15"/>
        <end position="31"/>
    </location>
</feature>
<name>A0A3S5A099_9PLAT</name>
<feature type="compositionally biased region" description="Basic and acidic residues" evidence="1">
    <location>
        <begin position="48"/>
        <end position="64"/>
    </location>
</feature>
<gene>
    <name evidence="2" type="ORF">PXEA_LOCUS17686</name>
</gene>
<organism evidence="2 3">
    <name type="scientific">Protopolystoma xenopodis</name>
    <dbReference type="NCBI Taxonomy" id="117903"/>
    <lineage>
        <taxon>Eukaryota</taxon>
        <taxon>Metazoa</taxon>
        <taxon>Spiralia</taxon>
        <taxon>Lophotrochozoa</taxon>
        <taxon>Platyhelminthes</taxon>
        <taxon>Monogenea</taxon>
        <taxon>Polyopisthocotylea</taxon>
        <taxon>Polystomatidea</taxon>
        <taxon>Polystomatidae</taxon>
        <taxon>Protopolystoma</taxon>
    </lineage>
</organism>
<protein>
    <submittedName>
        <fullName evidence="2">Uncharacterized protein</fullName>
    </submittedName>
</protein>
<proteinExistence type="predicted"/>
<feature type="region of interest" description="Disordered" evidence="1">
    <location>
        <begin position="1"/>
        <end position="39"/>
    </location>
</feature>
<dbReference type="AlphaFoldDB" id="A0A3S5A099"/>
<sequence>MLFQAENLHGDRGDSSLQHFSSTASHQTASKGSELENPFEADCTNQDRQFEHPGDENVQDERTPEQLQLNLEEQTDQAQLDQLQREMAICPECGLLEMKGPRCFGLTPDEAVRELRFRIFCTTRLTSSAGTISNNSCWLEWNCNGRKYVAYPFLLSAQ</sequence>
<accession>A0A3S5A099</accession>
<dbReference type="Proteomes" id="UP000784294">
    <property type="component" value="Unassembled WGS sequence"/>
</dbReference>
<evidence type="ECO:0000313" key="2">
    <source>
        <dbReference type="EMBL" id="VEL24246.1"/>
    </source>
</evidence>
<comment type="caution">
    <text evidence="2">The sequence shown here is derived from an EMBL/GenBank/DDBJ whole genome shotgun (WGS) entry which is preliminary data.</text>
</comment>
<evidence type="ECO:0000256" key="1">
    <source>
        <dbReference type="SAM" id="MobiDB-lite"/>
    </source>
</evidence>
<reference evidence="2" key="1">
    <citation type="submission" date="2018-11" db="EMBL/GenBank/DDBJ databases">
        <authorList>
            <consortium name="Pathogen Informatics"/>
        </authorList>
    </citation>
    <scope>NUCLEOTIDE SEQUENCE</scope>
</reference>
<keyword evidence="3" id="KW-1185">Reference proteome</keyword>
<dbReference type="EMBL" id="CAAALY010066685">
    <property type="protein sequence ID" value="VEL24246.1"/>
    <property type="molecule type" value="Genomic_DNA"/>
</dbReference>
<dbReference type="InterPro" id="IPR043128">
    <property type="entry name" value="Rev_trsase/Diguanyl_cyclase"/>
</dbReference>
<evidence type="ECO:0000313" key="3">
    <source>
        <dbReference type="Proteomes" id="UP000784294"/>
    </source>
</evidence>
<feature type="region of interest" description="Disordered" evidence="1">
    <location>
        <begin position="45"/>
        <end position="64"/>
    </location>
</feature>
<dbReference type="Gene3D" id="3.30.70.270">
    <property type="match status" value="1"/>
</dbReference>
<dbReference type="OrthoDB" id="1747274at2759"/>